<evidence type="ECO:0000313" key="3">
    <source>
        <dbReference type="Proteomes" id="UP001499984"/>
    </source>
</evidence>
<evidence type="ECO:0000313" key="2">
    <source>
        <dbReference type="EMBL" id="GAA4062825.1"/>
    </source>
</evidence>
<protein>
    <submittedName>
        <fullName evidence="2">Uncharacterized protein</fullName>
    </submittedName>
</protein>
<gene>
    <name evidence="2" type="ORF">GCM10022233_40920</name>
</gene>
<reference evidence="3" key="1">
    <citation type="journal article" date="2019" name="Int. J. Syst. Evol. Microbiol.">
        <title>The Global Catalogue of Microorganisms (GCM) 10K type strain sequencing project: providing services to taxonomists for standard genome sequencing and annotation.</title>
        <authorList>
            <consortium name="The Broad Institute Genomics Platform"/>
            <consortium name="The Broad Institute Genome Sequencing Center for Infectious Disease"/>
            <person name="Wu L."/>
            <person name="Ma J."/>
        </authorList>
    </citation>
    <scope>NUCLEOTIDE SEQUENCE [LARGE SCALE GENOMIC DNA]</scope>
    <source>
        <strain evidence="3">JCM 16925</strain>
    </source>
</reference>
<sequence>MRSAALWAPVPRLPRARPSHGCPVGACPTLTEPRRPTPVPPLVGTGAGRRSRVDPQSDRPWASGGGSVRIEWVRTEWVSIEAEWKVTENMRRHEWSLRPLGWWPVRATRESCALAS</sequence>
<keyword evidence="3" id="KW-1185">Reference proteome</keyword>
<organism evidence="2 3">
    <name type="scientific">Streptomyces shaanxiensis</name>
    <dbReference type="NCBI Taxonomy" id="653357"/>
    <lineage>
        <taxon>Bacteria</taxon>
        <taxon>Bacillati</taxon>
        <taxon>Actinomycetota</taxon>
        <taxon>Actinomycetes</taxon>
        <taxon>Kitasatosporales</taxon>
        <taxon>Streptomycetaceae</taxon>
        <taxon>Streptomyces</taxon>
    </lineage>
</organism>
<accession>A0ABP7VAJ6</accession>
<feature type="region of interest" description="Disordered" evidence="1">
    <location>
        <begin position="18"/>
        <end position="65"/>
    </location>
</feature>
<name>A0ABP7VAJ6_9ACTN</name>
<dbReference type="Proteomes" id="UP001499984">
    <property type="component" value="Unassembled WGS sequence"/>
</dbReference>
<dbReference type="EMBL" id="BAAAZY010000011">
    <property type="protein sequence ID" value="GAA4062825.1"/>
    <property type="molecule type" value="Genomic_DNA"/>
</dbReference>
<comment type="caution">
    <text evidence="2">The sequence shown here is derived from an EMBL/GenBank/DDBJ whole genome shotgun (WGS) entry which is preliminary data.</text>
</comment>
<evidence type="ECO:0000256" key="1">
    <source>
        <dbReference type="SAM" id="MobiDB-lite"/>
    </source>
</evidence>
<proteinExistence type="predicted"/>